<evidence type="ECO:0000313" key="1">
    <source>
        <dbReference type="EMBL" id="KAF7675433.1"/>
    </source>
</evidence>
<dbReference type="RefSeq" id="XP_038785696.1">
    <property type="nucleotide sequence ID" value="XM_038931199.1"/>
</dbReference>
<proteinExistence type="predicted"/>
<name>A0A8H7EEM6_9PLEO</name>
<protein>
    <submittedName>
        <fullName evidence="1">Uncharacterized protein</fullName>
    </submittedName>
</protein>
<organism evidence="1 2">
    <name type="scientific">Alternaria burnsii</name>
    <dbReference type="NCBI Taxonomy" id="1187904"/>
    <lineage>
        <taxon>Eukaryota</taxon>
        <taxon>Fungi</taxon>
        <taxon>Dikarya</taxon>
        <taxon>Ascomycota</taxon>
        <taxon>Pezizomycotina</taxon>
        <taxon>Dothideomycetes</taxon>
        <taxon>Pleosporomycetidae</taxon>
        <taxon>Pleosporales</taxon>
        <taxon>Pleosporineae</taxon>
        <taxon>Pleosporaceae</taxon>
        <taxon>Alternaria</taxon>
        <taxon>Alternaria sect. Alternaria</taxon>
    </lineage>
</organism>
<keyword evidence="2" id="KW-1185">Reference proteome</keyword>
<accession>A0A8H7EEM6</accession>
<dbReference type="Proteomes" id="UP000596902">
    <property type="component" value="Unassembled WGS sequence"/>
</dbReference>
<dbReference type="EMBL" id="JAAABM010000008">
    <property type="protein sequence ID" value="KAF7675433.1"/>
    <property type="molecule type" value="Genomic_DNA"/>
</dbReference>
<dbReference type="GeneID" id="62204377"/>
<evidence type="ECO:0000313" key="2">
    <source>
        <dbReference type="Proteomes" id="UP000596902"/>
    </source>
</evidence>
<reference evidence="1" key="1">
    <citation type="submission" date="2020-01" db="EMBL/GenBank/DDBJ databases">
        <authorList>
            <person name="Feng Z.H.Z."/>
        </authorList>
    </citation>
    <scope>NUCLEOTIDE SEQUENCE</scope>
    <source>
        <strain evidence="1">CBS107.38</strain>
    </source>
</reference>
<dbReference type="AlphaFoldDB" id="A0A8H7EEM6"/>
<reference evidence="1" key="2">
    <citation type="submission" date="2020-08" db="EMBL/GenBank/DDBJ databases">
        <title>Draft Genome Sequence of Cumin Blight Pathogen Alternaria burnsii.</title>
        <authorList>
            <person name="Feng Z."/>
        </authorList>
    </citation>
    <scope>NUCLEOTIDE SEQUENCE</scope>
    <source>
        <strain evidence="1">CBS107.38</strain>
    </source>
</reference>
<gene>
    <name evidence="1" type="ORF">GT037_006152</name>
</gene>
<sequence>MMNCKKRVKELETFKAKHGEHCQAVTLKLLTQRSFQNSSSEADAKRNARRE</sequence>
<comment type="caution">
    <text evidence="1">The sequence shown here is derived from an EMBL/GenBank/DDBJ whole genome shotgun (WGS) entry which is preliminary data.</text>
</comment>